<dbReference type="GO" id="GO:0016787">
    <property type="term" value="F:hydrolase activity"/>
    <property type="evidence" value="ECO:0007669"/>
    <property type="project" value="UniProtKB-KW"/>
</dbReference>
<dbReference type="InterPro" id="IPR050212">
    <property type="entry name" value="Ntdp-like"/>
</dbReference>
<dbReference type="EMBL" id="BONJ01000036">
    <property type="protein sequence ID" value="GIG17868.1"/>
    <property type="molecule type" value="Genomic_DNA"/>
</dbReference>
<dbReference type="PANTHER" id="PTHR39159">
    <property type="match status" value="1"/>
</dbReference>
<keyword evidence="1" id="KW-0378">Hydrolase</keyword>
<dbReference type="Gene3D" id="2.40.380.10">
    <property type="entry name" value="FomD-like"/>
    <property type="match status" value="1"/>
</dbReference>
<dbReference type="AlphaFoldDB" id="A0A8J3PIV4"/>
<organism evidence="3 4">
    <name type="scientific">Catellatospora methionotrophica</name>
    <dbReference type="NCBI Taxonomy" id="121620"/>
    <lineage>
        <taxon>Bacteria</taxon>
        <taxon>Bacillati</taxon>
        <taxon>Actinomycetota</taxon>
        <taxon>Actinomycetes</taxon>
        <taxon>Micromonosporales</taxon>
        <taxon>Micromonosporaceae</taxon>
        <taxon>Catellatospora</taxon>
    </lineage>
</organism>
<feature type="domain" description="DUF402" evidence="2">
    <location>
        <begin position="57"/>
        <end position="183"/>
    </location>
</feature>
<evidence type="ECO:0000313" key="4">
    <source>
        <dbReference type="Proteomes" id="UP000660339"/>
    </source>
</evidence>
<accession>A0A8J3PIV4</accession>
<proteinExistence type="predicted"/>
<dbReference type="InterPro" id="IPR007295">
    <property type="entry name" value="DUF402"/>
</dbReference>
<dbReference type="SUPFAM" id="SSF159234">
    <property type="entry name" value="FomD-like"/>
    <property type="match status" value="1"/>
</dbReference>
<protein>
    <recommendedName>
        <fullName evidence="2">DUF402 domain-containing protein</fullName>
    </recommendedName>
</protein>
<sequence length="217" mass="25197">MRFEPGRVILHRHFHGHRIGLLKTAVVAADDEQGLLLWVPRGAPMLDRLAVDRRGLRAMPFSEWIETETKLWEVTWSGPSLLKWLPRGEDHSVWFFRDEDGRFTKWYVNLEESGQRWDDGHVAGVDIVDQDLDIVVTPDRSWRWKDEEEFTERLAYPQHYWVADGDGVRAEGERVVKLIEAGAFPFDGTWCDFQPDPSWSVPAEVPGGWDRPRTHPA</sequence>
<dbReference type="RefSeq" id="WP_166386793.1">
    <property type="nucleotide sequence ID" value="NZ_BAAATT010000009.1"/>
</dbReference>
<dbReference type="PANTHER" id="PTHR39159:SF1">
    <property type="entry name" value="UPF0374 PROTEIN YGAC"/>
    <property type="match status" value="1"/>
</dbReference>
<dbReference type="Proteomes" id="UP000660339">
    <property type="component" value="Unassembled WGS sequence"/>
</dbReference>
<reference evidence="3" key="1">
    <citation type="submission" date="2021-01" db="EMBL/GenBank/DDBJ databases">
        <title>Whole genome shotgun sequence of Catellatospora methionotrophica NBRC 14553.</title>
        <authorList>
            <person name="Komaki H."/>
            <person name="Tamura T."/>
        </authorList>
    </citation>
    <scope>NUCLEOTIDE SEQUENCE</scope>
    <source>
        <strain evidence="3">NBRC 14553</strain>
    </source>
</reference>
<evidence type="ECO:0000256" key="1">
    <source>
        <dbReference type="ARBA" id="ARBA00022801"/>
    </source>
</evidence>
<comment type="caution">
    <text evidence="3">The sequence shown here is derived from an EMBL/GenBank/DDBJ whole genome shotgun (WGS) entry which is preliminary data.</text>
</comment>
<keyword evidence="4" id="KW-1185">Reference proteome</keyword>
<name>A0A8J3PIV4_9ACTN</name>
<evidence type="ECO:0000259" key="2">
    <source>
        <dbReference type="Pfam" id="PF04167"/>
    </source>
</evidence>
<gene>
    <name evidence="3" type="ORF">Cme02nite_62000</name>
</gene>
<dbReference type="Pfam" id="PF04167">
    <property type="entry name" value="DUF402"/>
    <property type="match status" value="1"/>
</dbReference>
<evidence type="ECO:0000313" key="3">
    <source>
        <dbReference type="EMBL" id="GIG17868.1"/>
    </source>
</evidence>
<dbReference type="InterPro" id="IPR035930">
    <property type="entry name" value="FomD-like_sf"/>
</dbReference>